<dbReference type="Proteomes" id="UP000295606">
    <property type="component" value="Unassembled WGS sequence"/>
</dbReference>
<dbReference type="RefSeq" id="WP_133183368.1">
    <property type="nucleotide sequence ID" value="NZ_SMOD01000009.1"/>
</dbReference>
<evidence type="ECO:0000313" key="1">
    <source>
        <dbReference type="EMBL" id="TDG07892.1"/>
    </source>
</evidence>
<evidence type="ECO:0008006" key="3">
    <source>
        <dbReference type="Google" id="ProtNLM"/>
    </source>
</evidence>
<organism evidence="1 2">
    <name type="scientific">Paraburkholderia guartelaensis</name>
    <dbReference type="NCBI Taxonomy" id="2546446"/>
    <lineage>
        <taxon>Bacteria</taxon>
        <taxon>Pseudomonadati</taxon>
        <taxon>Pseudomonadota</taxon>
        <taxon>Betaproteobacteria</taxon>
        <taxon>Burkholderiales</taxon>
        <taxon>Burkholderiaceae</taxon>
        <taxon>Paraburkholderia</taxon>
    </lineage>
</organism>
<dbReference type="EMBL" id="SMOD01000009">
    <property type="protein sequence ID" value="TDG07892.1"/>
    <property type="molecule type" value="Genomic_DNA"/>
</dbReference>
<reference evidence="1 2" key="1">
    <citation type="submission" date="2019-03" db="EMBL/GenBank/DDBJ databases">
        <title>Paraburkholderia sp. isolated from native Mimosa gymnas in Guartela State Park, Brazil.</title>
        <authorList>
            <person name="Paulitsch F."/>
            <person name="Hungria M."/>
            <person name="Delamuta J.R.M."/>
            <person name="Ribeiro R.A."/>
            <person name="Dall'Agnol R."/>
            <person name="Silva J.S.B."/>
        </authorList>
    </citation>
    <scope>NUCLEOTIDE SEQUENCE [LARGE SCALE GENOMIC DNA]</scope>
    <source>
        <strain evidence="1 2">CNPSo 3008</strain>
    </source>
</reference>
<name>A0A4R5LGD6_9BURK</name>
<gene>
    <name evidence="1" type="ORF">E1N52_14000</name>
</gene>
<dbReference type="OrthoDB" id="8388066at2"/>
<proteinExistence type="predicted"/>
<sequence>MEDPLLQHYRHALETYIDAKDNTKPARIHEAFAPGAELTFSLATPNIAFPARSVGAEAIAKTLVSDFGERYSRCRTYYLCEATALVARERTIEALPWLVVMREDAAGALRIGHGTYRWTFDANDIAPRVAAFHIHIARMDVIDDPAGARLERLQEGLSYPWLAPAELAARYGALAGDASGAFAFAREFARPVR</sequence>
<dbReference type="AlphaFoldDB" id="A0A4R5LGD6"/>
<dbReference type="InterPro" id="IPR032710">
    <property type="entry name" value="NTF2-like_dom_sf"/>
</dbReference>
<protein>
    <recommendedName>
        <fullName evidence="3">SnoaL-like domain-containing protein</fullName>
    </recommendedName>
</protein>
<dbReference type="SUPFAM" id="SSF54427">
    <property type="entry name" value="NTF2-like"/>
    <property type="match status" value="1"/>
</dbReference>
<comment type="caution">
    <text evidence="1">The sequence shown here is derived from an EMBL/GenBank/DDBJ whole genome shotgun (WGS) entry which is preliminary data.</text>
</comment>
<evidence type="ECO:0000313" key="2">
    <source>
        <dbReference type="Proteomes" id="UP000295606"/>
    </source>
</evidence>
<accession>A0A4R5LGD6</accession>